<proteinExistence type="predicted"/>
<reference evidence="1 2" key="1">
    <citation type="journal article" date="2023" name="G3 (Bethesda)">
        <title>A chromosome-level genome assembly of Zasmidium syzygii isolated from banana leaves.</title>
        <authorList>
            <person name="van Westerhoven A.C."/>
            <person name="Mehrabi R."/>
            <person name="Talebi R."/>
            <person name="Steentjes M.B.F."/>
            <person name="Corcolon B."/>
            <person name="Chong P.A."/>
            <person name="Kema G.H.J."/>
            <person name="Seidl M.F."/>
        </authorList>
    </citation>
    <scope>NUCLEOTIDE SEQUENCE [LARGE SCALE GENOMIC DNA]</scope>
    <source>
        <strain evidence="1 2">P124</strain>
    </source>
</reference>
<dbReference type="EMBL" id="JAXOVC010000002">
    <property type="protein sequence ID" value="KAK4506179.1"/>
    <property type="molecule type" value="Genomic_DNA"/>
</dbReference>
<dbReference type="Proteomes" id="UP001305779">
    <property type="component" value="Unassembled WGS sequence"/>
</dbReference>
<gene>
    <name evidence="1" type="ORF">PRZ48_004144</name>
</gene>
<name>A0ABR0EX07_ZASCE</name>
<keyword evidence="2" id="KW-1185">Reference proteome</keyword>
<evidence type="ECO:0000313" key="1">
    <source>
        <dbReference type="EMBL" id="KAK4506179.1"/>
    </source>
</evidence>
<accession>A0ABR0EX07</accession>
<organism evidence="1 2">
    <name type="scientific">Zasmidium cellare</name>
    <name type="common">Wine cellar mold</name>
    <name type="synonym">Racodium cellare</name>
    <dbReference type="NCBI Taxonomy" id="395010"/>
    <lineage>
        <taxon>Eukaryota</taxon>
        <taxon>Fungi</taxon>
        <taxon>Dikarya</taxon>
        <taxon>Ascomycota</taxon>
        <taxon>Pezizomycotina</taxon>
        <taxon>Dothideomycetes</taxon>
        <taxon>Dothideomycetidae</taxon>
        <taxon>Mycosphaerellales</taxon>
        <taxon>Mycosphaerellaceae</taxon>
        <taxon>Zasmidium</taxon>
    </lineage>
</organism>
<protein>
    <recommendedName>
        <fullName evidence="3">SnoaL-like domain-containing protein</fullName>
    </recommendedName>
</protein>
<evidence type="ECO:0008006" key="3">
    <source>
        <dbReference type="Google" id="ProtNLM"/>
    </source>
</evidence>
<comment type="caution">
    <text evidence="1">The sequence shown here is derived from an EMBL/GenBank/DDBJ whole genome shotgun (WGS) entry which is preliminary data.</text>
</comment>
<evidence type="ECO:0000313" key="2">
    <source>
        <dbReference type="Proteomes" id="UP001305779"/>
    </source>
</evidence>
<sequence length="128" mass="14314">MSEDKATEKISQHLETLIHEITSFASDFSALPALLGKPPGTLTLDQFLAWFEEKSKRHPSLWLKIVEVKVNVKDNYRAECFVKLEYSGTPKELTRPGLAIYDFDKKDGRWACAKIVTMGGLVGDGADL</sequence>